<comment type="subunit">
    <text evidence="6">The basal body constitutes a major portion of the flagellar organelle and consists of a number of rings mounted on a central rod.</text>
</comment>
<evidence type="ECO:0000313" key="8">
    <source>
        <dbReference type="EMBL" id="MCW5322848.1"/>
    </source>
</evidence>
<comment type="caution">
    <text evidence="8">The sequence shown here is derived from an EMBL/GenBank/DDBJ whole genome shotgun (WGS) entry which is preliminary data.</text>
</comment>
<evidence type="ECO:0000256" key="5">
    <source>
        <dbReference type="ARBA" id="ARBA00024934"/>
    </source>
</evidence>
<dbReference type="PANTHER" id="PTHR30435">
    <property type="entry name" value="FLAGELLAR PROTEIN"/>
    <property type="match status" value="1"/>
</dbReference>
<accession>A0ABT3KWY2</accession>
<dbReference type="PANTHER" id="PTHR30435:SF12">
    <property type="entry name" value="FLAGELLAR BASAL BODY ROD PROTEIN FLGB"/>
    <property type="match status" value="1"/>
</dbReference>
<comment type="similarity">
    <text evidence="2 6">Belongs to the flagella basal body rod proteins family.</text>
</comment>
<organism evidence="8 9">
    <name type="scientific">Verminephrobacter aporrectodeae subsp. tuberculatae</name>
    <dbReference type="NCBI Taxonomy" id="1110392"/>
    <lineage>
        <taxon>Bacteria</taxon>
        <taxon>Pseudomonadati</taxon>
        <taxon>Pseudomonadota</taxon>
        <taxon>Betaproteobacteria</taxon>
        <taxon>Burkholderiales</taxon>
        <taxon>Comamonadaceae</taxon>
        <taxon>Verminephrobacter</taxon>
    </lineage>
</organism>
<evidence type="ECO:0000256" key="3">
    <source>
        <dbReference type="ARBA" id="ARBA00014376"/>
    </source>
</evidence>
<evidence type="ECO:0000256" key="2">
    <source>
        <dbReference type="ARBA" id="ARBA00009677"/>
    </source>
</evidence>
<dbReference type="NCBIfam" id="TIGR01396">
    <property type="entry name" value="FlgB"/>
    <property type="match status" value="1"/>
</dbReference>
<gene>
    <name evidence="8" type="primary">flgB</name>
    <name evidence="8" type="ORF">D5039_17345</name>
</gene>
<keyword evidence="4 6" id="KW-0975">Bacterial flagellum</keyword>
<comment type="subcellular location">
    <subcellularLocation>
        <location evidence="1 6">Bacterial flagellum basal body</location>
    </subcellularLocation>
</comment>
<reference evidence="9" key="1">
    <citation type="submission" date="2023-07" db="EMBL/GenBank/DDBJ databases">
        <title>Verminephrobacter genomes.</title>
        <authorList>
            <person name="Lund M.B."/>
        </authorList>
    </citation>
    <scope>NUCLEOTIDE SEQUENCE [LARGE SCALE GENOMIC DNA]</scope>
    <source>
        <strain evidence="9">AtM5-05</strain>
    </source>
</reference>
<dbReference type="Proteomes" id="UP001208935">
    <property type="component" value="Unassembled WGS sequence"/>
</dbReference>
<dbReference type="InterPro" id="IPR006300">
    <property type="entry name" value="FlgB"/>
</dbReference>
<dbReference type="InterPro" id="IPR001444">
    <property type="entry name" value="Flag_bb_rod_N"/>
</dbReference>
<keyword evidence="8" id="KW-0282">Flagellum</keyword>
<feature type="domain" description="Flagellar basal body rod protein N-terminal" evidence="7">
    <location>
        <begin position="9"/>
        <end position="38"/>
    </location>
</feature>
<dbReference type="RefSeq" id="WP_265282947.1">
    <property type="nucleotide sequence ID" value="NZ_QZCW01000003.1"/>
</dbReference>
<evidence type="ECO:0000259" key="7">
    <source>
        <dbReference type="Pfam" id="PF00460"/>
    </source>
</evidence>
<keyword evidence="8" id="KW-0969">Cilium</keyword>
<keyword evidence="9" id="KW-1185">Reference proteome</keyword>
<evidence type="ECO:0000256" key="4">
    <source>
        <dbReference type="ARBA" id="ARBA00023143"/>
    </source>
</evidence>
<dbReference type="Pfam" id="PF00460">
    <property type="entry name" value="Flg_bb_rod"/>
    <property type="match status" value="1"/>
</dbReference>
<sequence>MIDKMIGPLNFHGSALVLRAQRQRDLASNIANADTPGYVARDWRFGQALRQASGMGSGLALRPAEGAHASPGAAGTGVTDPRHIPLPAIQHGAGADQDTRAYALQAEPSLDGNTVDLDRERASFVDNAVRYEATLRFLDSSAKTMLGAIQGQ</sequence>
<proteinExistence type="inferred from homology"/>
<comment type="function">
    <text evidence="5 6">Structural component of flagellum, the bacterial motility apparatus. Part of the rod structure of flagellar basal body.</text>
</comment>
<dbReference type="EMBL" id="QZCW01000003">
    <property type="protein sequence ID" value="MCW5322848.1"/>
    <property type="molecule type" value="Genomic_DNA"/>
</dbReference>
<keyword evidence="8" id="KW-0966">Cell projection</keyword>
<evidence type="ECO:0000313" key="9">
    <source>
        <dbReference type="Proteomes" id="UP001208935"/>
    </source>
</evidence>
<evidence type="ECO:0000256" key="6">
    <source>
        <dbReference type="PIRNR" id="PIRNR002889"/>
    </source>
</evidence>
<protein>
    <recommendedName>
        <fullName evidence="3 6">Flagellar basal body rod protein FlgB</fullName>
    </recommendedName>
</protein>
<name>A0ABT3KWY2_9BURK</name>
<evidence type="ECO:0000256" key="1">
    <source>
        <dbReference type="ARBA" id="ARBA00004117"/>
    </source>
</evidence>
<dbReference type="PIRSF" id="PIRSF002889">
    <property type="entry name" value="Rod_FlgB"/>
    <property type="match status" value="1"/>
</dbReference>